<gene>
    <name evidence="6 9" type="primary">map</name>
    <name evidence="9" type="ORF">EXN75_06925</name>
</gene>
<dbReference type="EMBL" id="SGVY01000014">
    <property type="protein sequence ID" value="TFH81960.1"/>
    <property type="molecule type" value="Genomic_DNA"/>
</dbReference>
<keyword evidence="4 6" id="KW-0479">Metal-binding</keyword>
<dbReference type="HAMAP" id="MF_01974">
    <property type="entry name" value="MetAP_1"/>
    <property type="match status" value="1"/>
</dbReference>
<evidence type="ECO:0000256" key="1">
    <source>
        <dbReference type="ARBA" id="ARBA00002521"/>
    </source>
</evidence>
<dbReference type="SUPFAM" id="SSF55920">
    <property type="entry name" value="Creatinase/aminopeptidase"/>
    <property type="match status" value="1"/>
</dbReference>
<feature type="binding site" evidence="6">
    <location>
        <position position="239"/>
    </location>
    <ligand>
        <name>a divalent metal cation</name>
        <dbReference type="ChEBI" id="CHEBI:60240"/>
        <label>1</label>
    </ligand>
</feature>
<dbReference type="InterPro" id="IPR000994">
    <property type="entry name" value="Pept_M24"/>
</dbReference>
<feature type="binding site" evidence="6">
    <location>
        <position position="208"/>
    </location>
    <ligand>
        <name>a divalent metal cation</name>
        <dbReference type="ChEBI" id="CHEBI:60240"/>
        <label>2</label>
        <note>catalytic</note>
    </ligand>
</feature>
<dbReference type="InterPro" id="IPR001714">
    <property type="entry name" value="Pept_M24_MAP"/>
</dbReference>
<comment type="caution">
    <text evidence="9">The sequence shown here is derived from an EMBL/GenBank/DDBJ whole genome shotgun (WGS) entry which is preliminary data.</text>
</comment>
<evidence type="ECO:0000256" key="4">
    <source>
        <dbReference type="ARBA" id="ARBA00022723"/>
    </source>
</evidence>
<keyword evidence="2 6" id="KW-0031">Aminopeptidase</keyword>
<feature type="domain" description="Peptidase M24" evidence="8">
    <location>
        <begin position="13"/>
        <end position="245"/>
    </location>
</feature>
<feature type="binding site" evidence="6">
    <location>
        <position position="112"/>
    </location>
    <ligand>
        <name>a divalent metal cation</name>
        <dbReference type="ChEBI" id="CHEBI:60240"/>
        <label>2</label>
        <note>catalytic</note>
    </ligand>
</feature>
<feature type="binding site" evidence="6">
    <location>
        <position position="239"/>
    </location>
    <ligand>
        <name>a divalent metal cation</name>
        <dbReference type="ChEBI" id="CHEBI:60240"/>
        <label>2</label>
        <note>catalytic</note>
    </ligand>
</feature>
<evidence type="ECO:0000259" key="8">
    <source>
        <dbReference type="Pfam" id="PF00557"/>
    </source>
</evidence>
<feature type="binding site" evidence="6">
    <location>
        <position position="175"/>
    </location>
    <ligand>
        <name>a divalent metal cation</name>
        <dbReference type="ChEBI" id="CHEBI:60240"/>
        <label>2</label>
        <note>catalytic</note>
    </ligand>
</feature>
<keyword evidence="10" id="KW-1185">Reference proteome</keyword>
<comment type="similarity">
    <text evidence="6">Belongs to the peptidase M24A family. Methionine aminopeptidase type 1 subfamily.</text>
</comment>
<dbReference type="Proteomes" id="UP000297872">
    <property type="component" value="Unassembled WGS sequence"/>
</dbReference>
<evidence type="ECO:0000313" key="9">
    <source>
        <dbReference type="EMBL" id="TFH81960.1"/>
    </source>
</evidence>
<dbReference type="GO" id="GO:0046872">
    <property type="term" value="F:metal ion binding"/>
    <property type="evidence" value="ECO:0007669"/>
    <property type="project" value="UniProtKB-UniRule"/>
</dbReference>
<dbReference type="GO" id="GO:0070006">
    <property type="term" value="F:metalloaminopeptidase activity"/>
    <property type="evidence" value="ECO:0007669"/>
    <property type="project" value="UniProtKB-UniRule"/>
</dbReference>
<dbReference type="AlphaFoldDB" id="A0A4Y8VN63"/>
<feature type="binding site" evidence="6">
    <location>
        <position position="101"/>
    </location>
    <ligand>
        <name>a divalent metal cation</name>
        <dbReference type="ChEBI" id="CHEBI:60240"/>
        <label>1</label>
    </ligand>
</feature>
<dbReference type="GO" id="GO:0004239">
    <property type="term" value="F:initiator methionyl aminopeptidase activity"/>
    <property type="evidence" value="ECO:0007669"/>
    <property type="project" value="UniProtKB-UniRule"/>
</dbReference>
<sequence>MKIFLKTEDEINLMRKANQLVGLTLAELGKHIKPGVTTLHLDRIAEEFIRDHGAIPTFKNFPNPYGESFPASICTSINDVVVHGIPSDNDVLDDGDIISIDCGTLLDGYNGDSCYTFAVGDISEQKRKLLEVTKKSLFLGIEQAVAGNHIGDIGFAIQDYCQSFGYGIVRELTGHGIGKEMHEDPSVPNYGSKGNGILLKSGMCLAIEPMVTMGNRKIGMLADKWSIVTLDHKPAAHFEHTIVVRKGKAEILSSFVEVEHLEGQKF</sequence>
<evidence type="ECO:0000256" key="3">
    <source>
        <dbReference type="ARBA" id="ARBA00022670"/>
    </source>
</evidence>
<feature type="binding site" evidence="6">
    <location>
        <position position="83"/>
    </location>
    <ligand>
        <name>substrate</name>
    </ligand>
</feature>
<name>A0A4Y8VN63_9BACT</name>
<dbReference type="PANTHER" id="PTHR43330:SF27">
    <property type="entry name" value="METHIONINE AMINOPEPTIDASE"/>
    <property type="match status" value="1"/>
</dbReference>
<dbReference type="Pfam" id="PF00557">
    <property type="entry name" value="Peptidase_M24"/>
    <property type="match status" value="1"/>
</dbReference>
<dbReference type="PANTHER" id="PTHR43330">
    <property type="entry name" value="METHIONINE AMINOPEPTIDASE"/>
    <property type="match status" value="1"/>
</dbReference>
<dbReference type="PRINTS" id="PR00599">
    <property type="entry name" value="MAPEPTIDASE"/>
</dbReference>
<proteinExistence type="inferred from homology"/>
<evidence type="ECO:0000256" key="6">
    <source>
        <dbReference type="HAMAP-Rule" id="MF_01974"/>
    </source>
</evidence>
<accession>A0A4Y8VN63</accession>
<keyword evidence="3 6" id="KW-0645">Protease</keyword>
<dbReference type="GO" id="GO:0006508">
    <property type="term" value="P:proteolysis"/>
    <property type="evidence" value="ECO:0007669"/>
    <property type="project" value="UniProtKB-KW"/>
</dbReference>
<feature type="binding site" evidence="6">
    <location>
        <position position="182"/>
    </location>
    <ligand>
        <name>substrate</name>
    </ligand>
</feature>
<comment type="cofactor">
    <cofactor evidence="6">
        <name>Co(2+)</name>
        <dbReference type="ChEBI" id="CHEBI:48828"/>
    </cofactor>
    <cofactor evidence="6">
        <name>Zn(2+)</name>
        <dbReference type="ChEBI" id="CHEBI:29105"/>
    </cofactor>
    <cofactor evidence="6">
        <name>Mn(2+)</name>
        <dbReference type="ChEBI" id="CHEBI:29035"/>
    </cofactor>
    <cofactor evidence="6">
        <name>Fe(2+)</name>
        <dbReference type="ChEBI" id="CHEBI:29033"/>
    </cofactor>
    <text evidence="6">Binds 2 divalent metal cations per subunit. Has a high-affinity and a low affinity metal-binding site. The true nature of the physiological cofactor is under debate. The enzyme is active with cobalt, zinc, manganese or divalent iron ions. Most likely, methionine aminopeptidases function as mononuclear Fe(2+)-metalloproteases under physiological conditions, and the catalytically relevant metal-binding site has been assigned to the histidine-containing high-affinity site.</text>
</comment>
<evidence type="ECO:0000256" key="2">
    <source>
        <dbReference type="ARBA" id="ARBA00022438"/>
    </source>
</evidence>
<dbReference type="OrthoDB" id="9802055at2"/>
<organism evidence="9 10">
    <name type="scientific">Segatella hominis</name>
    <dbReference type="NCBI Taxonomy" id="2518605"/>
    <lineage>
        <taxon>Bacteria</taxon>
        <taxon>Pseudomonadati</taxon>
        <taxon>Bacteroidota</taxon>
        <taxon>Bacteroidia</taxon>
        <taxon>Bacteroidales</taxon>
        <taxon>Prevotellaceae</taxon>
        <taxon>Segatella</taxon>
    </lineage>
</organism>
<keyword evidence="5 6" id="KW-0378">Hydrolase</keyword>
<evidence type="ECO:0000256" key="7">
    <source>
        <dbReference type="RuleBase" id="RU003653"/>
    </source>
</evidence>
<evidence type="ECO:0000313" key="10">
    <source>
        <dbReference type="Proteomes" id="UP000297872"/>
    </source>
</evidence>
<reference evidence="9 10" key="1">
    <citation type="submission" date="2019-02" db="EMBL/GenBank/DDBJ databases">
        <title>Draft Genome Sequence of the Prevotella sp. BCRC 81118, Isolated from Human Feces.</title>
        <authorList>
            <person name="Huang C.-H."/>
        </authorList>
    </citation>
    <scope>NUCLEOTIDE SEQUENCE [LARGE SCALE GENOMIC DNA]</scope>
    <source>
        <strain evidence="9 10">BCRC 81118</strain>
    </source>
</reference>
<protein>
    <recommendedName>
        <fullName evidence="6 7">Methionine aminopeptidase</fullName>
        <shortName evidence="6">MAP</shortName>
        <shortName evidence="6">MetAP</shortName>
        <ecNumber evidence="6 7">3.4.11.18</ecNumber>
    </recommendedName>
    <alternativeName>
        <fullName evidence="6">Peptidase M</fullName>
    </alternativeName>
</protein>
<comment type="function">
    <text evidence="1 6">Removes the N-terminal methionine from nascent proteins. The N-terminal methionine is often cleaved when the second residue in the primary sequence is small and uncharged (Met-Ala-, Cys, Gly, Pro, Ser, Thr, or Val). Requires deformylation of the N(alpha)-formylated initiator methionine before it can be hydrolyzed.</text>
</comment>
<evidence type="ECO:0000256" key="5">
    <source>
        <dbReference type="ARBA" id="ARBA00022801"/>
    </source>
</evidence>
<dbReference type="RefSeq" id="WP_118116702.1">
    <property type="nucleotide sequence ID" value="NZ_SGVY01000014.1"/>
</dbReference>
<dbReference type="CDD" id="cd01086">
    <property type="entry name" value="MetAP1"/>
    <property type="match status" value="1"/>
</dbReference>
<dbReference type="GeneID" id="302995024"/>
<comment type="catalytic activity">
    <reaction evidence="6 7">
        <text>Release of N-terminal amino acids, preferentially methionine, from peptides and arylamides.</text>
        <dbReference type="EC" id="3.4.11.18"/>
    </reaction>
</comment>
<dbReference type="InterPro" id="IPR036005">
    <property type="entry name" value="Creatinase/aminopeptidase-like"/>
</dbReference>
<dbReference type="Gene3D" id="3.90.230.10">
    <property type="entry name" value="Creatinase/methionine aminopeptidase superfamily"/>
    <property type="match status" value="1"/>
</dbReference>
<comment type="subunit">
    <text evidence="6">Monomer.</text>
</comment>
<dbReference type="NCBIfam" id="TIGR00500">
    <property type="entry name" value="met_pdase_I"/>
    <property type="match status" value="1"/>
</dbReference>
<feature type="binding site" evidence="6">
    <location>
        <position position="112"/>
    </location>
    <ligand>
        <name>a divalent metal cation</name>
        <dbReference type="ChEBI" id="CHEBI:60240"/>
        <label>1</label>
    </ligand>
</feature>
<dbReference type="GO" id="GO:0005829">
    <property type="term" value="C:cytosol"/>
    <property type="evidence" value="ECO:0007669"/>
    <property type="project" value="TreeGrafter"/>
</dbReference>
<dbReference type="EC" id="3.4.11.18" evidence="6 7"/>
<dbReference type="InterPro" id="IPR002467">
    <property type="entry name" value="Pept_M24A_MAP1"/>
</dbReference>